<dbReference type="InterPro" id="IPR011060">
    <property type="entry name" value="RibuloseP-bd_barrel"/>
</dbReference>
<dbReference type="AlphaFoldDB" id="A0A2T0BF82"/>
<dbReference type="PANTHER" id="PTHR42894:SF1">
    <property type="entry name" value="N-(5'-PHOSPHORIBOSYL)ANTHRANILATE ISOMERASE"/>
    <property type="match status" value="1"/>
</dbReference>
<evidence type="ECO:0000313" key="11">
    <source>
        <dbReference type="EMBL" id="PRR82483.1"/>
    </source>
</evidence>
<dbReference type="RefSeq" id="WP_242977650.1">
    <property type="nucleotide sequence ID" value="NZ_JALCPJ010000020.1"/>
</dbReference>
<reference evidence="11 12" key="1">
    <citation type="submission" date="2018-03" db="EMBL/GenBank/DDBJ databases">
        <title>Genome sequence of Clostridium luticellarii DSM 29923.</title>
        <authorList>
            <person name="Poehlein A."/>
            <person name="Daniel R."/>
        </authorList>
    </citation>
    <scope>NUCLEOTIDE SEQUENCE [LARGE SCALE GENOMIC DNA]</scope>
    <source>
        <strain evidence="11 12">DSM 29923</strain>
    </source>
</reference>
<dbReference type="EMBL" id="PVXP01000054">
    <property type="protein sequence ID" value="PRR82483.1"/>
    <property type="molecule type" value="Genomic_DNA"/>
</dbReference>
<name>A0A2T0BF82_9CLOT</name>
<comment type="caution">
    <text evidence="11">The sequence shown here is derived from an EMBL/GenBank/DDBJ whole genome shotgun (WGS) entry which is preliminary data.</text>
</comment>
<evidence type="ECO:0000256" key="1">
    <source>
        <dbReference type="ARBA" id="ARBA00001164"/>
    </source>
</evidence>
<dbReference type="UniPathway" id="UPA00035">
    <property type="reaction ID" value="UER00042"/>
</dbReference>
<comment type="pathway">
    <text evidence="2 9">Amino-acid biosynthesis; L-tryptophan biosynthesis; L-tryptophan from chorismate: step 3/5.</text>
</comment>
<gene>
    <name evidence="9 11" type="primary">trpF</name>
    <name evidence="11" type="ORF">CLLU_28350</name>
</gene>
<keyword evidence="6 9" id="KW-0822">Tryptophan biosynthesis</keyword>
<dbReference type="CDD" id="cd00405">
    <property type="entry name" value="PRAI"/>
    <property type="match status" value="1"/>
</dbReference>
<evidence type="ECO:0000256" key="9">
    <source>
        <dbReference type="HAMAP-Rule" id="MF_00135"/>
    </source>
</evidence>
<dbReference type="HAMAP" id="MF_00135">
    <property type="entry name" value="PRAI"/>
    <property type="match status" value="1"/>
</dbReference>
<evidence type="ECO:0000256" key="5">
    <source>
        <dbReference type="ARBA" id="ARBA00022605"/>
    </source>
</evidence>
<evidence type="ECO:0000256" key="3">
    <source>
        <dbReference type="ARBA" id="ARBA00012572"/>
    </source>
</evidence>
<dbReference type="SUPFAM" id="SSF51366">
    <property type="entry name" value="Ribulose-phoshate binding barrel"/>
    <property type="match status" value="1"/>
</dbReference>
<dbReference type="EC" id="5.3.1.24" evidence="3 9"/>
<evidence type="ECO:0000259" key="10">
    <source>
        <dbReference type="Pfam" id="PF00697"/>
    </source>
</evidence>
<dbReference type="Gene3D" id="3.20.20.70">
    <property type="entry name" value="Aldolase class I"/>
    <property type="match status" value="1"/>
</dbReference>
<evidence type="ECO:0000256" key="8">
    <source>
        <dbReference type="ARBA" id="ARBA00023235"/>
    </source>
</evidence>
<feature type="domain" description="N-(5'phosphoribosyl) anthranilate isomerase (PRAI)" evidence="10">
    <location>
        <begin position="7"/>
        <end position="207"/>
    </location>
</feature>
<sequence length="213" mass="23673">MQPVTLVKICGIRRSADIEILNELMPDYAGFIFCDSKRKVTVSEAEDLMKKLDSSIRKVGVFKDNDLDEVIDTARVLKLDAVQLHGDEDEKYLSSLNPFNIWKAVHVDVNQVSKRDIRQKIRSTCKLGIEAVLLDSSVKGRKGGTGVAFDWNVLEGIHIDKKLVLAGGLDPENIARAIEIVKPQVVDVSGGVEKNGIKSFEKIRDFIGKVRSI</sequence>
<evidence type="ECO:0000313" key="12">
    <source>
        <dbReference type="Proteomes" id="UP000237798"/>
    </source>
</evidence>
<organism evidence="11 12">
    <name type="scientific">Clostridium luticellarii</name>
    <dbReference type="NCBI Taxonomy" id="1691940"/>
    <lineage>
        <taxon>Bacteria</taxon>
        <taxon>Bacillati</taxon>
        <taxon>Bacillota</taxon>
        <taxon>Clostridia</taxon>
        <taxon>Eubacteriales</taxon>
        <taxon>Clostridiaceae</taxon>
        <taxon>Clostridium</taxon>
    </lineage>
</organism>
<dbReference type="InterPro" id="IPR001240">
    <property type="entry name" value="PRAI_dom"/>
</dbReference>
<keyword evidence="5 9" id="KW-0028">Amino-acid biosynthesis</keyword>
<accession>A0A2T0BF82</accession>
<dbReference type="InterPro" id="IPR044643">
    <property type="entry name" value="TrpF_fam"/>
</dbReference>
<comment type="similarity">
    <text evidence="9">Belongs to the TrpF family.</text>
</comment>
<proteinExistence type="inferred from homology"/>
<protein>
    <recommendedName>
        <fullName evidence="4 9">N-(5'-phosphoribosyl)anthranilate isomerase</fullName>
        <shortName evidence="9">PRAI</shortName>
        <ecNumber evidence="3 9">5.3.1.24</ecNumber>
    </recommendedName>
</protein>
<dbReference type="Pfam" id="PF00697">
    <property type="entry name" value="PRAI"/>
    <property type="match status" value="1"/>
</dbReference>
<dbReference type="GO" id="GO:0004640">
    <property type="term" value="F:phosphoribosylanthranilate isomerase activity"/>
    <property type="evidence" value="ECO:0007669"/>
    <property type="project" value="UniProtKB-UniRule"/>
</dbReference>
<dbReference type="Proteomes" id="UP000237798">
    <property type="component" value="Unassembled WGS sequence"/>
</dbReference>
<evidence type="ECO:0000256" key="4">
    <source>
        <dbReference type="ARBA" id="ARBA00022272"/>
    </source>
</evidence>
<keyword evidence="8 9" id="KW-0413">Isomerase</keyword>
<dbReference type="PANTHER" id="PTHR42894">
    <property type="entry name" value="N-(5'-PHOSPHORIBOSYL)ANTHRANILATE ISOMERASE"/>
    <property type="match status" value="1"/>
</dbReference>
<evidence type="ECO:0000256" key="2">
    <source>
        <dbReference type="ARBA" id="ARBA00004664"/>
    </source>
</evidence>
<keyword evidence="7 9" id="KW-0057">Aromatic amino acid biosynthesis</keyword>
<evidence type="ECO:0000256" key="7">
    <source>
        <dbReference type="ARBA" id="ARBA00023141"/>
    </source>
</evidence>
<dbReference type="GO" id="GO:0000162">
    <property type="term" value="P:L-tryptophan biosynthetic process"/>
    <property type="evidence" value="ECO:0007669"/>
    <property type="project" value="UniProtKB-UniRule"/>
</dbReference>
<keyword evidence="12" id="KW-1185">Reference proteome</keyword>
<evidence type="ECO:0000256" key="6">
    <source>
        <dbReference type="ARBA" id="ARBA00022822"/>
    </source>
</evidence>
<dbReference type="InterPro" id="IPR013785">
    <property type="entry name" value="Aldolase_TIM"/>
</dbReference>
<comment type="catalytic activity">
    <reaction evidence="1 9">
        <text>N-(5-phospho-beta-D-ribosyl)anthranilate = 1-(2-carboxyphenylamino)-1-deoxy-D-ribulose 5-phosphate</text>
        <dbReference type="Rhea" id="RHEA:21540"/>
        <dbReference type="ChEBI" id="CHEBI:18277"/>
        <dbReference type="ChEBI" id="CHEBI:58613"/>
        <dbReference type="EC" id="5.3.1.24"/>
    </reaction>
</comment>